<sequence length="1013" mass="117635">MDYLIPPKKIKNGENSGVEFDRIDVPKAKGNDRKEFKDSRMSTNDRRFSLQVPTLREDNNEPEHGEHKITISNAPSEESISSKRKQVNIPLNKHQQQKAYDSETSNRNLLAPPKNQFTGYQKADIQKKETLPTTPHEETEEDGIYNRNDTSTGHLNTQFAFYEDEDEKNLDRCPPNFRRSVTLGQQMSVPKELSLCCDMKQLAILGSGFPLYYHFKTFSIIMYFLMVVVVGLPSLWINLRQKRRDEWSDSSSYIISTSIGNHGNDPDEYTSFEVQIQLVQNLAFIFVIIFGSIFLRSSQNQIINEIDEMNITPADFGVMISNIPKDKKEEDLKDWIQLQLDKQVEIVYVSYCYDITQLVKITRKITKLQQAKAYVSSYRDMVLKENRMKKNNSFHQREKLSKPTLKILCCIRKSYPAIEKIDEQIKVQVEKQNKVQESMKKMNKSEYFCSKAFVVFSKQSHAEAIINHFETSLISRIFSFIIYKIFKRQNSQISKRYWEGKLIYAERASEPGDIFWDNLGVTIRNRLKRVLWTFLIAIICLGIAFGINFGIRQIKKKIENQDRETILEQYLIRSLSIFVSFLVAIINTILGRIVRILTSYEKHETYTKYHLSVAFKLTIAMFINTGINPLLVNYGTDNWFDSTGLMVDIFYIALTISFVGPFTYLLDPSYLIRLCKRWRELKKGDKSKLTQRQANILFEGPPLDMAQRYSNTMLLFCMAVFYVFPLPIISFICLFGAIFQYWLEKYLLLKRHKIPEQIGETMAQIFSNMIPFFCLLYGISLFCFSNALSGGKGWVGMAAFTITLLNIILPFRQLLDYLKRDVERNDNPNYKEECLAFHTDYDRANPISATTAQKKHQKRVEFDNYDLFEDDSKKKESEESENSIEGVITYGRQATTLEGKVFKQYKPIEMNILGSFRKPKLVRSNTQNSITFSGMVRKQKEIEDEKEQSKQNSIRFESLSFTKAMPKRGQTSLPPIGRINNGLNMTDGNIMSPNKELPVIDSDSQEYDSEEDQ</sequence>
<evidence type="ECO:0000259" key="4">
    <source>
        <dbReference type="Pfam" id="PF14703"/>
    </source>
</evidence>
<feature type="compositionally biased region" description="Basic and acidic residues" evidence="1">
    <location>
        <begin position="55"/>
        <end position="69"/>
    </location>
</feature>
<dbReference type="AlphaFoldDB" id="A0AAD1XCH0"/>
<feature type="compositionally biased region" description="Acidic residues" evidence="1">
    <location>
        <begin position="1003"/>
        <end position="1013"/>
    </location>
</feature>
<dbReference type="PANTHER" id="PTHR13018">
    <property type="entry name" value="PROBABLE MEMBRANE PROTEIN DUF221-RELATED"/>
    <property type="match status" value="1"/>
</dbReference>
<keyword evidence="2" id="KW-0812">Transmembrane</keyword>
<dbReference type="PANTHER" id="PTHR13018:SF83">
    <property type="entry name" value="RRM DOMAIN-CONTAINING PROTEIN"/>
    <property type="match status" value="1"/>
</dbReference>
<feature type="domain" description="Anoctamin transmembrane" evidence="3">
    <location>
        <begin position="524"/>
        <end position="823"/>
    </location>
</feature>
<proteinExistence type="predicted"/>
<feature type="compositionally biased region" description="Polar residues" evidence="1">
    <location>
        <begin position="70"/>
        <end position="79"/>
    </location>
</feature>
<feature type="transmembrane region" description="Helical" evidence="2">
    <location>
        <begin position="764"/>
        <end position="788"/>
    </location>
</feature>
<evidence type="ECO:0000259" key="3">
    <source>
        <dbReference type="Pfam" id="PF04547"/>
    </source>
</evidence>
<name>A0AAD1XCH0_EUPCR</name>
<reference evidence="5" key="1">
    <citation type="submission" date="2023-07" db="EMBL/GenBank/DDBJ databases">
        <authorList>
            <consortium name="AG Swart"/>
            <person name="Singh M."/>
            <person name="Singh A."/>
            <person name="Seah K."/>
            <person name="Emmerich C."/>
        </authorList>
    </citation>
    <scope>NUCLEOTIDE SEQUENCE</scope>
    <source>
        <strain evidence="5">DP1</strain>
    </source>
</reference>
<evidence type="ECO:0000313" key="5">
    <source>
        <dbReference type="EMBL" id="CAI2369250.1"/>
    </source>
</evidence>
<feature type="domain" description="CSC1/OSCA1-like cytosolic" evidence="4">
    <location>
        <begin position="316"/>
        <end position="518"/>
    </location>
</feature>
<evidence type="ECO:0000256" key="2">
    <source>
        <dbReference type="SAM" id="Phobius"/>
    </source>
</evidence>
<feature type="compositionally biased region" description="Basic and acidic residues" evidence="1">
    <location>
        <begin position="19"/>
        <end position="48"/>
    </location>
</feature>
<feature type="transmembrane region" description="Helical" evidence="2">
    <location>
        <begin position="220"/>
        <end position="239"/>
    </location>
</feature>
<feature type="region of interest" description="Disordered" evidence="1">
    <location>
        <begin position="958"/>
        <end position="1013"/>
    </location>
</feature>
<protein>
    <recommendedName>
        <fullName evidence="7">CSC1/OSCA1-like cytosolic domain-containing protein</fullName>
    </recommendedName>
</protein>
<comment type="caution">
    <text evidence="5">The sequence shown here is derived from an EMBL/GenBank/DDBJ whole genome shotgun (WGS) entry which is preliminary data.</text>
</comment>
<feature type="region of interest" description="Disordered" evidence="1">
    <location>
        <begin position="1"/>
        <end position="149"/>
    </location>
</feature>
<keyword evidence="2" id="KW-0472">Membrane</keyword>
<evidence type="ECO:0008006" key="7">
    <source>
        <dbReference type="Google" id="ProtNLM"/>
    </source>
</evidence>
<organism evidence="5 6">
    <name type="scientific">Euplotes crassus</name>
    <dbReference type="NCBI Taxonomy" id="5936"/>
    <lineage>
        <taxon>Eukaryota</taxon>
        <taxon>Sar</taxon>
        <taxon>Alveolata</taxon>
        <taxon>Ciliophora</taxon>
        <taxon>Intramacronucleata</taxon>
        <taxon>Spirotrichea</taxon>
        <taxon>Hypotrichia</taxon>
        <taxon>Euplotida</taxon>
        <taxon>Euplotidae</taxon>
        <taxon>Moneuplotes</taxon>
    </lineage>
</organism>
<dbReference type="GO" id="GO:0005886">
    <property type="term" value="C:plasma membrane"/>
    <property type="evidence" value="ECO:0007669"/>
    <property type="project" value="TreeGrafter"/>
</dbReference>
<dbReference type="Pfam" id="PF04547">
    <property type="entry name" value="Anoctamin"/>
    <property type="match status" value="1"/>
</dbReference>
<gene>
    <name evidence="5" type="ORF">ECRASSUSDP1_LOCUS10548</name>
</gene>
<feature type="compositionally biased region" description="Polar residues" evidence="1">
    <location>
        <begin position="93"/>
        <end position="108"/>
    </location>
</feature>
<dbReference type="InterPro" id="IPR049452">
    <property type="entry name" value="Anoctamin_TM"/>
</dbReference>
<keyword evidence="2" id="KW-1133">Transmembrane helix</keyword>
<feature type="transmembrane region" description="Helical" evidence="2">
    <location>
        <begin position="613"/>
        <end position="632"/>
    </location>
</feature>
<dbReference type="Pfam" id="PF14703">
    <property type="entry name" value="PHM7_cyt"/>
    <property type="match status" value="1"/>
</dbReference>
<feature type="transmembrane region" description="Helical" evidence="2">
    <location>
        <begin position="794"/>
        <end position="811"/>
    </location>
</feature>
<accession>A0AAD1XCH0</accession>
<dbReference type="GO" id="GO:0005227">
    <property type="term" value="F:calcium-activated cation channel activity"/>
    <property type="evidence" value="ECO:0007669"/>
    <property type="project" value="InterPro"/>
</dbReference>
<evidence type="ECO:0000313" key="6">
    <source>
        <dbReference type="Proteomes" id="UP001295684"/>
    </source>
</evidence>
<feature type="transmembrane region" description="Helical" evidence="2">
    <location>
        <begin position="644"/>
        <end position="664"/>
    </location>
</feature>
<evidence type="ECO:0000256" key="1">
    <source>
        <dbReference type="SAM" id="MobiDB-lite"/>
    </source>
</evidence>
<dbReference type="EMBL" id="CAMPGE010010401">
    <property type="protein sequence ID" value="CAI2369250.1"/>
    <property type="molecule type" value="Genomic_DNA"/>
</dbReference>
<feature type="transmembrane region" description="Helical" evidence="2">
    <location>
        <begin position="570"/>
        <end position="593"/>
    </location>
</feature>
<feature type="transmembrane region" description="Helical" evidence="2">
    <location>
        <begin position="713"/>
        <end position="743"/>
    </location>
</feature>
<dbReference type="Proteomes" id="UP001295684">
    <property type="component" value="Unassembled WGS sequence"/>
</dbReference>
<feature type="compositionally biased region" description="Polar residues" evidence="1">
    <location>
        <begin position="981"/>
        <end position="992"/>
    </location>
</feature>
<feature type="transmembrane region" description="Helical" evidence="2">
    <location>
        <begin position="530"/>
        <end position="549"/>
    </location>
</feature>
<dbReference type="InterPro" id="IPR045122">
    <property type="entry name" value="Csc1-like"/>
</dbReference>
<keyword evidence="6" id="KW-1185">Reference proteome</keyword>
<dbReference type="InterPro" id="IPR027815">
    <property type="entry name" value="CSC1/OSCA1-like_cyt"/>
</dbReference>